<evidence type="ECO:0000256" key="17">
    <source>
        <dbReference type="PIRSR" id="PIRSR005557-2"/>
    </source>
</evidence>
<comment type="catalytic activity">
    <reaction evidence="13">
        <text>a beta-D-galactosyl-(1-&gt;3)-N-acetyl-alpha-D-galactosaminyl derivative + CMP-N-acetyl-beta-neuraminate = a beta-D-galactosyl-(1-&gt;3)-[N-acetyl-alpha-neuraminyl-(2-&gt;6)]-N-acetyl-alpha-D-galactosaminyl derivative + CMP + H(+)</text>
        <dbReference type="Rhea" id="RHEA:11136"/>
        <dbReference type="ChEBI" id="CHEBI:15378"/>
        <dbReference type="ChEBI" id="CHEBI:57812"/>
        <dbReference type="ChEBI" id="CHEBI:60377"/>
        <dbReference type="ChEBI" id="CHEBI:133470"/>
        <dbReference type="ChEBI" id="CHEBI:140764"/>
        <dbReference type="EC" id="2.4.3.3"/>
    </reaction>
    <physiologicalReaction direction="left-to-right" evidence="13">
        <dbReference type="Rhea" id="RHEA:11137"/>
    </physiologicalReaction>
</comment>
<comment type="caution">
    <text evidence="18">The sequence shown here is derived from an EMBL/GenBank/DDBJ whole genome shotgun (WGS) entry which is preliminary data.</text>
</comment>
<keyword evidence="7" id="KW-0735">Signal-anchor</keyword>
<evidence type="ECO:0000256" key="1">
    <source>
        <dbReference type="ARBA" id="ARBA00004323"/>
    </source>
</evidence>
<evidence type="ECO:0000256" key="15">
    <source>
        <dbReference type="ARBA" id="ARBA00050664"/>
    </source>
</evidence>
<comment type="catalytic activity">
    <reaction evidence="16">
        <text>a 3-O-[N-acetyl-alpha-D-galactosaminyl]-L-threonyl-[protein] + CMP-N-acetyl-beta-neuraminate = a 3-O-[N-acetyl-alpha-neuraminosyl-(2-&gt;6)-N-acetyl-alpha-D-galactosaminyl]-L-threonyl-[protein] + CMP + H(+)</text>
        <dbReference type="Rhea" id="RHEA:81643"/>
        <dbReference type="Rhea" id="RHEA-COMP:11689"/>
        <dbReference type="Rhea" id="RHEA-COMP:19720"/>
        <dbReference type="ChEBI" id="CHEBI:15378"/>
        <dbReference type="ChEBI" id="CHEBI:57812"/>
        <dbReference type="ChEBI" id="CHEBI:60377"/>
        <dbReference type="ChEBI" id="CHEBI:87075"/>
        <dbReference type="ChEBI" id="CHEBI:231970"/>
    </reaction>
    <physiologicalReaction direction="left-to-right" evidence="16">
        <dbReference type="Rhea" id="RHEA:81644"/>
    </physiologicalReaction>
</comment>
<dbReference type="GO" id="GO:0006493">
    <property type="term" value="P:protein O-linked glycosylation"/>
    <property type="evidence" value="ECO:0007669"/>
    <property type="project" value="TreeGrafter"/>
</dbReference>
<reference evidence="18" key="1">
    <citation type="thesis" date="2020" institute="ProQuest LLC" country="789 East Eisenhower Parkway, Ann Arbor, MI, USA">
        <title>Comparative Genomics and Chromosome Evolution.</title>
        <authorList>
            <person name="Mudd A.B."/>
        </authorList>
    </citation>
    <scope>NUCLEOTIDE SEQUENCE</scope>
    <source>
        <strain evidence="18">Female2</strain>
        <tissue evidence="18">Blood</tissue>
    </source>
</reference>
<name>A0A8T2JLN4_9PIPI</name>
<evidence type="ECO:0000256" key="8">
    <source>
        <dbReference type="ARBA" id="ARBA00022989"/>
    </source>
</evidence>
<dbReference type="InterPro" id="IPR001675">
    <property type="entry name" value="Glyco_trans_29"/>
</dbReference>
<keyword evidence="6" id="KW-0812">Transmembrane</keyword>
<feature type="disulfide bond" evidence="17">
    <location>
        <begin position="170"/>
        <end position="336"/>
    </location>
</feature>
<accession>A0A8T2JLN4</accession>
<dbReference type="EC" id="2.4.3.3" evidence="14"/>
<evidence type="ECO:0000256" key="16">
    <source>
        <dbReference type="ARBA" id="ARBA00052285"/>
    </source>
</evidence>
<keyword evidence="8" id="KW-1133">Transmembrane helix</keyword>
<evidence type="ECO:0000256" key="3">
    <source>
        <dbReference type="ARBA" id="ARBA00006003"/>
    </source>
</evidence>
<dbReference type="InterPro" id="IPR012163">
    <property type="entry name" value="Sialyl_trans"/>
</dbReference>
<comment type="similarity">
    <text evidence="3">Belongs to the glycosyltransferase 29 family.</text>
</comment>
<dbReference type="GO" id="GO:0001665">
    <property type="term" value="F:alpha-N-acetylgalactosaminide alpha-2,6-sialyltransferase activity"/>
    <property type="evidence" value="ECO:0007669"/>
    <property type="project" value="UniProtKB-EC"/>
</dbReference>
<comment type="catalytic activity">
    <reaction evidence="15">
        <text>a 3-O-[N-acetyl-alpha-neuraminyl-(2-&gt;3)-beta-D-galactosyl-(1-&gt;3)-N-acetyl-alpha-D-galactosaminyl]-L-threonyl-[protein] + CMP-N-acetyl-beta-neuraminate = a 3-O-{alpha-Neu5Ac-(2-&gt;3)-beta-D-Gal-(1-&gt;3)-[alpha-Neu5Ac-(2-&gt;6)]-alpha-D-GalNAc}-L-threonyl-[protein] + CMP + H(+)</text>
        <dbReference type="Rhea" id="RHEA:81659"/>
        <dbReference type="Rhea" id="RHEA-COMP:14417"/>
        <dbReference type="Rhea" id="RHEA-COMP:16763"/>
        <dbReference type="ChEBI" id="CHEBI:15378"/>
        <dbReference type="ChEBI" id="CHEBI:57812"/>
        <dbReference type="ChEBI" id="CHEBI:60377"/>
        <dbReference type="ChEBI" id="CHEBI:139598"/>
        <dbReference type="ChEBI" id="CHEBI:156398"/>
    </reaction>
    <physiologicalReaction direction="left-to-right" evidence="15">
        <dbReference type="Rhea" id="RHEA:81660"/>
    </physiologicalReaction>
</comment>
<evidence type="ECO:0000256" key="9">
    <source>
        <dbReference type="ARBA" id="ARBA00023034"/>
    </source>
</evidence>
<dbReference type="Pfam" id="PF00777">
    <property type="entry name" value="Glyco_transf_29"/>
    <property type="match status" value="1"/>
</dbReference>
<dbReference type="EMBL" id="JAACNH010000003">
    <property type="protein sequence ID" value="KAG8446099.1"/>
    <property type="molecule type" value="Genomic_DNA"/>
</dbReference>
<dbReference type="AlphaFoldDB" id="A0A8T2JLN4"/>
<comment type="subcellular location">
    <subcellularLocation>
        <location evidence="1">Golgi apparatus membrane</location>
        <topology evidence="1">Single-pass type II membrane protein</topology>
    </subcellularLocation>
</comment>
<dbReference type="InterPro" id="IPR038578">
    <property type="entry name" value="GT29-like_sf"/>
</dbReference>
<evidence type="ECO:0000256" key="14">
    <source>
        <dbReference type="ARBA" id="ARBA00039109"/>
    </source>
</evidence>
<keyword evidence="4" id="KW-0328">Glycosyltransferase</keyword>
<proteinExistence type="inferred from homology"/>
<evidence type="ECO:0000313" key="19">
    <source>
        <dbReference type="Proteomes" id="UP000812440"/>
    </source>
</evidence>
<keyword evidence="12" id="KW-0325">Glycoprotein</keyword>
<gene>
    <name evidence="18" type="ORF">GDO86_013824</name>
</gene>
<evidence type="ECO:0000256" key="7">
    <source>
        <dbReference type="ARBA" id="ARBA00022968"/>
    </source>
</evidence>
<dbReference type="Proteomes" id="UP000812440">
    <property type="component" value="Chromosome 8_10"/>
</dbReference>
<dbReference type="PANTHER" id="PTHR45941:SF5">
    <property type="entry name" value="ALPHA-N-ACETYLGALACTOSAMINIDE ALPHA-2,6-SIALYLTRANSFERASE 2"/>
    <property type="match status" value="1"/>
</dbReference>
<evidence type="ECO:0000256" key="11">
    <source>
        <dbReference type="ARBA" id="ARBA00023157"/>
    </source>
</evidence>
<keyword evidence="5" id="KW-0808">Transferase</keyword>
<dbReference type="Gene3D" id="3.90.1480.20">
    <property type="entry name" value="Glycosyl transferase family 29"/>
    <property type="match status" value="1"/>
</dbReference>
<evidence type="ECO:0000256" key="13">
    <source>
        <dbReference type="ARBA" id="ARBA00036348"/>
    </source>
</evidence>
<sequence length="393" mass="45179">MRARWLRVVGIASALAVCAAFYGHYYTRLVGEYSSTTRLAVDFDSPKRIWDGTPDLPHPAHREERSREHKQKLKVKTQIKTTLAPTCAASLRQQVQKDSFFGKLFNFEGPLLMYDTHMTENNWNTLSKRSVPYGWKDLSREDVASTLKLLNSSANRDVFERKDPQKCVRCAVVGNGGILNGSRKGKEIDGHDYVFRINGAITKGFEIDVGTKTSFYGFTVNTMRNSLIAYNEYGFTQTPQGQNLSYIFIPSDLRDYVMLRSAILGVRVPTGFDKDELPFKYFGPDTSSKKFKLLHPEFLQYTRDRFLKSDILKSEYANLYMPSTGGLMLLTALHSCDQVSAYGFITPNYNQFSDHYYEKKKKPLEFYANHDMILEMQLWGELHEKGILKLYKR</sequence>
<dbReference type="GO" id="GO:0000139">
    <property type="term" value="C:Golgi membrane"/>
    <property type="evidence" value="ECO:0007669"/>
    <property type="project" value="UniProtKB-SubCell"/>
</dbReference>
<dbReference type="PANTHER" id="PTHR45941">
    <property type="entry name" value="ALPHA-N-ACETYLGALACTOSAMINIDE ALPHA-2,6-SIALYLTRANSFERASE 2-LIKE-RELATED"/>
    <property type="match status" value="1"/>
</dbReference>
<evidence type="ECO:0000313" key="18">
    <source>
        <dbReference type="EMBL" id="KAG8446099.1"/>
    </source>
</evidence>
<dbReference type="FunFam" id="3.90.1480.20:FF:000015">
    <property type="entry name" value="Lactosylceramide alpha-2,3-sialyltransferase"/>
    <property type="match status" value="1"/>
</dbReference>
<evidence type="ECO:0000256" key="6">
    <source>
        <dbReference type="ARBA" id="ARBA00022692"/>
    </source>
</evidence>
<dbReference type="OrthoDB" id="10264956at2759"/>
<dbReference type="PIRSF" id="PIRSF005557">
    <property type="entry name" value="Sialyl_trans"/>
    <property type="match status" value="1"/>
</dbReference>
<comment type="pathway">
    <text evidence="2">Protein modification; protein glycosylation.</text>
</comment>
<keyword evidence="19" id="KW-1185">Reference proteome</keyword>
<evidence type="ECO:0000256" key="5">
    <source>
        <dbReference type="ARBA" id="ARBA00022679"/>
    </source>
</evidence>
<evidence type="ECO:0000256" key="10">
    <source>
        <dbReference type="ARBA" id="ARBA00023136"/>
    </source>
</evidence>
<evidence type="ECO:0000256" key="12">
    <source>
        <dbReference type="ARBA" id="ARBA00023180"/>
    </source>
</evidence>
<protein>
    <recommendedName>
        <fullName evidence="14">alpha-N-acetylgalactosaminide alpha-2,6-sialyltransferase</fullName>
        <ecNumber evidence="14">2.4.3.3</ecNumber>
    </recommendedName>
</protein>
<evidence type="ECO:0000256" key="4">
    <source>
        <dbReference type="ARBA" id="ARBA00022676"/>
    </source>
</evidence>
<keyword evidence="11" id="KW-1015">Disulfide bond</keyword>
<evidence type="ECO:0000256" key="2">
    <source>
        <dbReference type="ARBA" id="ARBA00004922"/>
    </source>
</evidence>
<keyword evidence="10" id="KW-0472">Membrane</keyword>
<organism evidence="18 19">
    <name type="scientific">Hymenochirus boettgeri</name>
    <name type="common">Congo dwarf clawed frog</name>
    <dbReference type="NCBI Taxonomy" id="247094"/>
    <lineage>
        <taxon>Eukaryota</taxon>
        <taxon>Metazoa</taxon>
        <taxon>Chordata</taxon>
        <taxon>Craniata</taxon>
        <taxon>Vertebrata</taxon>
        <taxon>Euteleostomi</taxon>
        <taxon>Amphibia</taxon>
        <taxon>Batrachia</taxon>
        <taxon>Anura</taxon>
        <taxon>Pipoidea</taxon>
        <taxon>Pipidae</taxon>
        <taxon>Pipinae</taxon>
        <taxon>Hymenochirus</taxon>
    </lineage>
</organism>
<keyword evidence="9" id="KW-0333">Golgi apparatus</keyword>